<sequence>MALVFSVLLLLGLCGKMASGGQPAFDNTPGALNYELPTTEYETQDTFNAGIIDPLYQMVHIFLNVVQPNDFPQDLVKKLIQKRFDISVDTKEVAIYEIGVLICVILGLLFIFLMPLVGFFFCMCRCCNKCGGEMHQRQKQNESCRRKCLAISLLLICLLMSLGIAFGFVANQQTRTRIQRTQKLAESNYRDLRALLTEAPKQIDYILGQYNTTKNKAFSDLDSIDSVLGGRIKGQLKPKVTPVLEEIKAMATAIRQTKDALQNMSSSLKSLRDASTQLSTNLTSVRNSIENSLNSNDCASDPASKICDSLRPQLSNLGSNHNGSQGYMSIDEIPNMIQNQTGDVIKDVKKTLDSVSSKVKNMSQSIPVEEVLLQFSHYLNDSNRYIHESLPRVEEYDSYWWLGGLIVCFLLTLIVTFFYLGLLCGVFGYDKRATPTRRGCVSNTGGIFLMAGVGFSFLFCWILMILVVLTFVVGANVEKLLCEPYENKKLLQVLDTPYLLNDQWQFYLSGILLKNPDINMTFEQVYRDCKRGRGVYATFQLENVFNITENFNIERLSEDIVKELEKLNVNIDSIELLDKTGRKSLEDFAQSGIDRINYSMYLQEAEKPPTKVDLLTFASFLETEANQLPDGNLKQAFLMDAQNIRAIHQQHVPPVQQSLNSLKQSVWALKQTSSKLPEEVKKVLASLDSAQHFLTSNLSSIVIGETKKFGRTIIGYFEHYLQWVLYAITEKMTSCKPMITAMDSAVNGILCSYVADPLNLFWFGIGKATMLLLPAVIIAIKLAKYYRRMDSEDVYDDSSVSGMWHFTL</sequence>
<dbReference type="RGD" id="69367">
    <property type="gene designation" value="Prom1"/>
</dbReference>
<evidence type="ECO:0000256" key="8">
    <source>
        <dbReference type="SAM" id="Phobius"/>
    </source>
</evidence>
<feature type="signal peptide" evidence="9">
    <location>
        <begin position="1"/>
        <end position="20"/>
    </location>
</feature>
<dbReference type="GO" id="GO:0031528">
    <property type="term" value="C:microvillus membrane"/>
    <property type="evidence" value="ECO:0007669"/>
    <property type="project" value="UniProtKB-SubCell"/>
</dbReference>
<feature type="coiled-coil region" evidence="7">
    <location>
        <begin position="244"/>
        <end position="274"/>
    </location>
</feature>
<feature type="transmembrane region" description="Helical" evidence="8">
    <location>
        <begin position="399"/>
        <end position="427"/>
    </location>
</feature>
<dbReference type="Proteomes" id="UP000002494">
    <property type="component" value="Chromosome 14"/>
</dbReference>
<evidence type="ECO:0000313" key="10">
    <source>
        <dbReference type="Ensembl" id="ENSRNOP00000097023.1"/>
    </source>
</evidence>
<reference evidence="10" key="3">
    <citation type="submission" date="2025-09" db="UniProtKB">
        <authorList>
            <consortium name="Ensembl"/>
        </authorList>
    </citation>
    <scope>IDENTIFICATION</scope>
    <source>
        <strain evidence="10">Brown Norway</strain>
    </source>
</reference>
<keyword evidence="4 8" id="KW-1133">Transmembrane helix</keyword>
<dbReference type="PANTHER" id="PTHR22730:SF3">
    <property type="entry name" value="PROMININ-1"/>
    <property type="match status" value="1"/>
</dbReference>
<feature type="transmembrane region" description="Helical" evidence="8">
    <location>
        <begin position="447"/>
        <end position="473"/>
    </location>
</feature>
<gene>
    <name evidence="10 12" type="primary">Prom1</name>
</gene>
<keyword evidence="6" id="KW-0325">Glycoprotein</keyword>
<evidence type="ECO:0000313" key="11">
    <source>
        <dbReference type="Proteomes" id="UP000002494"/>
    </source>
</evidence>
<reference evidence="10" key="2">
    <citation type="submission" date="2025-08" db="UniProtKB">
        <authorList>
            <consortium name="Ensembl"/>
        </authorList>
    </citation>
    <scope>IDENTIFICATION</scope>
    <source>
        <strain evidence="10">Brown Norway</strain>
    </source>
</reference>
<keyword evidence="5 8" id="KW-0472">Membrane</keyword>
<organism evidence="10 11">
    <name type="scientific">Rattus norvegicus</name>
    <name type="common">Rat</name>
    <dbReference type="NCBI Taxonomy" id="10116"/>
    <lineage>
        <taxon>Eukaryota</taxon>
        <taxon>Metazoa</taxon>
        <taxon>Chordata</taxon>
        <taxon>Craniata</taxon>
        <taxon>Vertebrata</taxon>
        <taxon>Euteleostomi</taxon>
        <taxon>Mammalia</taxon>
        <taxon>Eutheria</taxon>
        <taxon>Euarchontoglires</taxon>
        <taxon>Glires</taxon>
        <taxon>Rodentia</taxon>
        <taxon>Myomorpha</taxon>
        <taxon>Muroidea</taxon>
        <taxon>Muridae</taxon>
        <taxon>Murinae</taxon>
        <taxon>Rattus</taxon>
    </lineage>
</organism>
<keyword evidence="7" id="KW-0175">Coiled coil</keyword>
<evidence type="ECO:0000256" key="7">
    <source>
        <dbReference type="SAM" id="Coils"/>
    </source>
</evidence>
<dbReference type="GeneTree" id="ENSGT00530000063586"/>
<accession>A0A8I6GLV7</accession>
<dbReference type="AGR" id="RGD:69367"/>
<feature type="transmembrane region" description="Helical" evidence="8">
    <location>
        <begin position="98"/>
        <end position="127"/>
    </location>
</feature>
<evidence type="ECO:0000256" key="5">
    <source>
        <dbReference type="ARBA" id="ARBA00023136"/>
    </source>
</evidence>
<protein>
    <submittedName>
        <fullName evidence="10">Prominin 1</fullName>
    </submittedName>
</protein>
<name>A0A8I6GLV7_RAT</name>
<dbReference type="AlphaFoldDB" id="A0A8I6GLV7"/>
<dbReference type="Ensembl" id="ENSRNOT00000118243.2">
    <property type="protein sequence ID" value="ENSRNOP00000097023.1"/>
    <property type="gene ID" value="ENSRNOG00000003098.9"/>
</dbReference>
<comment type="subcellular location">
    <subcellularLocation>
        <location evidence="1">Cell projection</location>
        <location evidence="1">Microvillus membrane</location>
        <topology evidence="1">Multi-pass membrane protein</topology>
    </subcellularLocation>
</comment>
<evidence type="ECO:0000256" key="1">
    <source>
        <dbReference type="ARBA" id="ARBA00004475"/>
    </source>
</evidence>
<evidence type="ECO:0000256" key="2">
    <source>
        <dbReference type="ARBA" id="ARBA00006058"/>
    </source>
</evidence>
<proteinExistence type="inferred from homology"/>
<keyword evidence="3 8" id="KW-0812">Transmembrane</keyword>
<keyword evidence="11" id="KW-1185">Reference proteome</keyword>
<dbReference type="InterPro" id="IPR008795">
    <property type="entry name" value="Prominin"/>
</dbReference>
<evidence type="ECO:0000256" key="3">
    <source>
        <dbReference type="ARBA" id="ARBA00022692"/>
    </source>
</evidence>
<comment type="similarity">
    <text evidence="2">Belongs to the prominin family.</text>
</comment>
<feature type="chain" id="PRO_5035161706" evidence="9">
    <location>
        <begin position="21"/>
        <end position="808"/>
    </location>
</feature>
<evidence type="ECO:0000256" key="6">
    <source>
        <dbReference type="ARBA" id="ARBA00023180"/>
    </source>
</evidence>
<evidence type="ECO:0000256" key="9">
    <source>
        <dbReference type="SAM" id="SignalP"/>
    </source>
</evidence>
<keyword evidence="9" id="KW-0732">Signal</keyword>
<dbReference type="Pfam" id="PF05478">
    <property type="entry name" value="Prominin"/>
    <property type="match status" value="2"/>
</dbReference>
<reference evidence="10" key="1">
    <citation type="submission" date="2024-01" db="EMBL/GenBank/DDBJ databases">
        <title>GRCr8: a new rat reference genome assembly contstructed from accurate long reads and long range scaffolding.</title>
        <authorList>
            <person name="Doris P.A."/>
            <person name="Kalbfleisch T."/>
            <person name="Li K."/>
            <person name="Howe K."/>
            <person name="Wood J."/>
        </authorList>
    </citation>
    <scope>NUCLEOTIDE SEQUENCE [LARGE SCALE GENOMIC DNA]</scope>
    <source>
        <strain evidence="10">Brown Norway</strain>
    </source>
</reference>
<evidence type="ECO:0000313" key="12">
    <source>
        <dbReference type="RGD" id="69367"/>
    </source>
</evidence>
<feature type="transmembrane region" description="Helical" evidence="8">
    <location>
        <begin position="760"/>
        <end position="780"/>
    </location>
</feature>
<feature type="transmembrane region" description="Helical" evidence="8">
    <location>
        <begin position="148"/>
        <end position="170"/>
    </location>
</feature>
<evidence type="ECO:0000256" key="4">
    <source>
        <dbReference type="ARBA" id="ARBA00022989"/>
    </source>
</evidence>
<dbReference type="PANTHER" id="PTHR22730">
    <property type="entry name" value="PROMININ PROM PROTEIN"/>
    <property type="match status" value="1"/>
</dbReference>